<comment type="caution">
    <text evidence="5">The sequence shown here is derived from an EMBL/GenBank/DDBJ whole genome shotgun (WGS) entry which is preliminary data.</text>
</comment>
<feature type="domain" description="PucR C-terminal helix-turn-helix" evidence="3">
    <location>
        <begin position="476"/>
        <end position="534"/>
    </location>
</feature>
<dbReference type="PANTHER" id="PTHR33744">
    <property type="entry name" value="CARBOHYDRATE DIACID REGULATOR"/>
    <property type="match status" value="1"/>
</dbReference>
<evidence type="ECO:0000313" key="5">
    <source>
        <dbReference type="EMBL" id="MBG6141386.1"/>
    </source>
</evidence>
<dbReference type="Pfam" id="PF17853">
    <property type="entry name" value="GGDEF_2"/>
    <property type="match status" value="1"/>
</dbReference>
<evidence type="ECO:0000259" key="2">
    <source>
        <dbReference type="Pfam" id="PF07905"/>
    </source>
</evidence>
<dbReference type="InterPro" id="IPR041522">
    <property type="entry name" value="CdaR_GGDEF"/>
</dbReference>
<dbReference type="InterPro" id="IPR025736">
    <property type="entry name" value="PucR_C-HTH_dom"/>
</dbReference>
<name>A0A8J7GN07_9ACTN</name>
<dbReference type="PANTHER" id="PTHR33744:SF1">
    <property type="entry name" value="DNA-BINDING TRANSCRIPTIONAL ACTIVATOR ADER"/>
    <property type="match status" value="1"/>
</dbReference>
<dbReference type="Gene3D" id="1.10.10.2840">
    <property type="entry name" value="PucR C-terminal helix-turn-helix domain"/>
    <property type="match status" value="1"/>
</dbReference>
<keyword evidence="6" id="KW-1185">Reference proteome</keyword>
<evidence type="ECO:0000256" key="1">
    <source>
        <dbReference type="ARBA" id="ARBA00006754"/>
    </source>
</evidence>
<dbReference type="AlphaFoldDB" id="A0A8J7GN07"/>
<reference evidence="5" key="1">
    <citation type="submission" date="2020-11" db="EMBL/GenBank/DDBJ databases">
        <title>Sequencing the genomes of 1000 actinobacteria strains.</title>
        <authorList>
            <person name="Klenk H.-P."/>
        </authorList>
    </citation>
    <scope>NUCLEOTIDE SEQUENCE</scope>
    <source>
        <strain evidence="5">DSM 45356</strain>
    </source>
</reference>
<feature type="domain" description="CdaR GGDEF-like" evidence="4">
    <location>
        <begin position="295"/>
        <end position="422"/>
    </location>
</feature>
<dbReference type="Proteomes" id="UP000622552">
    <property type="component" value="Unassembled WGS sequence"/>
</dbReference>
<organism evidence="5 6">
    <name type="scientific">Longispora fulva</name>
    <dbReference type="NCBI Taxonomy" id="619741"/>
    <lineage>
        <taxon>Bacteria</taxon>
        <taxon>Bacillati</taxon>
        <taxon>Actinomycetota</taxon>
        <taxon>Actinomycetes</taxon>
        <taxon>Micromonosporales</taxon>
        <taxon>Micromonosporaceae</taxon>
        <taxon>Longispora</taxon>
    </lineage>
</organism>
<dbReference type="InterPro" id="IPR051448">
    <property type="entry name" value="CdaR-like_regulators"/>
</dbReference>
<feature type="domain" description="Purine catabolism PurC-like" evidence="2">
    <location>
        <begin position="14"/>
        <end position="134"/>
    </location>
</feature>
<protein>
    <submittedName>
        <fullName evidence="5">Purine catabolism regulator</fullName>
    </submittedName>
</protein>
<dbReference type="InterPro" id="IPR012914">
    <property type="entry name" value="PucR_dom"/>
</dbReference>
<dbReference type="Pfam" id="PF13556">
    <property type="entry name" value="HTH_30"/>
    <property type="match status" value="1"/>
</dbReference>
<sequence>MKTTDMFPTVRDVLVLDPVRYGAPRVVAGHAGLERPVRWVHSAEVPDIAGLLRGGELVLTTGIGMPASDSGLRTFIAELAEVGCAGLVVELGRRYTGGVPKSMAIAAERAGLPLIELHRATPFVPITEAVHALILDAQLAELTATEAIHQRFTELTVEGADPAEVVREVAQLAHGPVVLENLARQVLSYDAAGDRPEMLLDGWEAFSRGLRVEGRTGFDPATGWLATVVGARGHDWGRLLLRCGGDGPPPSRLIILLERAASTLALDRLVRRDEEGLERQVHRTLLTGLLEHSRSAAEIALRAKALGVPLERRRLVGIVLRSREDERGPVAAHLQLRELTDSVGEALRETRLAGLCGALDEHAVGVLLALPGADREPSALASFAECVHRMSTRPVLIGVGSGVDEIREARRSLLEAGQVAQVARHATRPAPYYQLTDVGLRGLLHLLRGDARLQTYVERELGPLLASRGGVPGEELLGALRAYLAHGRNKSAAAAALHLSRPAFYERLNRIGRLLTVDLESAEDCLSLHVAILALDALRD</sequence>
<dbReference type="Pfam" id="PF07905">
    <property type="entry name" value="PucR"/>
    <property type="match status" value="1"/>
</dbReference>
<dbReference type="EMBL" id="JADOUF010000001">
    <property type="protein sequence ID" value="MBG6141386.1"/>
    <property type="molecule type" value="Genomic_DNA"/>
</dbReference>
<evidence type="ECO:0000259" key="4">
    <source>
        <dbReference type="Pfam" id="PF17853"/>
    </source>
</evidence>
<comment type="similarity">
    <text evidence="1">Belongs to the CdaR family.</text>
</comment>
<gene>
    <name evidence="5" type="ORF">IW245_007580</name>
</gene>
<evidence type="ECO:0000259" key="3">
    <source>
        <dbReference type="Pfam" id="PF13556"/>
    </source>
</evidence>
<dbReference type="InterPro" id="IPR042070">
    <property type="entry name" value="PucR_C-HTH_sf"/>
</dbReference>
<accession>A0A8J7GN07</accession>
<evidence type="ECO:0000313" key="6">
    <source>
        <dbReference type="Proteomes" id="UP000622552"/>
    </source>
</evidence>
<proteinExistence type="inferred from homology"/>